<dbReference type="Proteomes" id="UP000297477">
    <property type="component" value="Unassembled WGS sequence"/>
</dbReference>
<keyword evidence="2 6" id="KW-0819">tRNA processing</keyword>
<evidence type="ECO:0000256" key="3">
    <source>
        <dbReference type="ARBA" id="ARBA00022741"/>
    </source>
</evidence>
<dbReference type="EMBL" id="SPKT01000006">
    <property type="protein sequence ID" value="TFI00025.1"/>
    <property type="molecule type" value="Genomic_DNA"/>
</dbReference>
<evidence type="ECO:0000256" key="5">
    <source>
        <dbReference type="ARBA" id="ARBA00048539"/>
    </source>
</evidence>
<comment type="domain">
    <text evidence="6">The N-terminal region contains the highly conserved SGGXDS motif, predicted to be a P-loop motif involved in ATP binding.</text>
</comment>
<evidence type="ECO:0000256" key="6">
    <source>
        <dbReference type="HAMAP-Rule" id="MF_01161"/>
    </source>
</evidence>
<dbReference type="Gene3D" id="3.40.50.620">
    <property type="entry name" value="HUPs"/>
    <property type="match status" value="1"/>
</dbReference>
<comment type="caution">
    <text evidence="9">The sequence shown here is derived from an EMBL/GenBank/DDBJ whole genome shotgun (WGS) entry which is preliminary data.</text>
</comment>
<keyword evidence="1 6" id="KW-0436">Ligase</keyword>
<evidence type="ECO:0000256" key="7">
    <source>
        <dbReference type="SAM" id="MobiDB-lite"/>
    </source>
</evidence>
<evidence type="ECO:0000313" key="9">
    <source>
        <dbReference type="EMBL" id="TFI00025.1"/>
    </source>
</evidence>
<comment type="similarity">
    <text evidence="6">Belongs to the tRNA(Ile)-lysidine synthase family.</text>
</comment>
<dbReference type="Pfam" id="PF01171">
    <property type="entry name" value="ATP_bind_3"/>
    <property type="match status" value="1"/>
</dbReference>
<accession>A0ABY2K3R0</accession>
<keyword evidence="10" id="KW-1185">Reference proteome</keyword>
<dbReference type="InterPro" id="IPR012094">
    <property type="entry name" value="tRNA_Ile_lys_synt"/>
</dbReference>
<evidence type="ECO:0000256" key="2">
    <source>
        <dbReference type="ARBA" id="ARBA00022694"/>
    </source>
</evidence>
<dbReference type="InterPro" id="IPR014729">
    <property type="entry name" value="Rossmann-like_a/b/a_fold"/>
</dbReference>
<keyword evidence="6" id="KW-0963">Cytoplasm</keyword>
<organism evidence="9 10">
    <name type="scientific">Micrococcus lylae</name>
    <dbReference type="NCBI Taxonomy" id="1273"/>
    <lineage>
        <taxon>Bacteria</taxon>
        <taxon>Bacillati</taxon>
        <taxon>Actinomycetota</taxon>
        <taxon>Actinomycetes</taxon>
        <taxon>Micrococcales</taxon>
        <taxon>Micrococcaceae</taxon>
        <taxon>Micrococcus</taxon>
    </lineage>
</organism>
<feature type="region of interest" description="Disordered" evidence="7">
    <location>
        <begin position="373"/>
        <end position="408"/>
    </location>
</feature>
<keyword evidence="4 6" id="KW-0067">ATP-binding</keyword>
<evidence type="ECO:0000256" key="4">
    <source>
        <dbReference type="ARBA" id="ARBA00022840"/>
    </source>
</evidence>
<feature type="region of interest" description="Disordered" evidence="7">
    <location>
        <begin position="193"/>
        <end position="217"/>
    </location>
</feature>
<dbReference type="SUPFAM" id="SSF82829">
    <property type="entry name" value="MesJ substrate recognition domain-like"/>
    <property type="match status" value="1"/>
</dbReference>
<dbReference type="HAMAP" id="MF_01161">
    <property type="entry name" value="tRNA_Ile_lys_synt"/>
    <property type="match status" value="1"/>
</dbReference>
<dbReference type="SUPFAM" id="SSF52402">
    <property type="entry name" value="Adenine nucleotide alpha hydrolases-like"/>
    <property type="match status" value="1"/>
</dbReference>
<dbReference type="PANTHER" id="PTHR43033">
    <property type="entry name" value="TRNA(ILE)-LYSIDINE SYNTHASE-RELATED"/>
    <property type="match status" value="1"/>
</dbReference>
<proteinExistence type="inferred from homology"/>
<evidence type="ECO:0000256" key="1">
    <source>
        <dbReference type="ARBA" id="ARBA00022598"/>
    </source>
</evidence>
<feature type="compositionally biased region" description="Basic and acidic residues" evidence="7">
    <location>
        <begin position="1"/>
        <end position="11"/>
    </location>
</feature>
<dbReference type="InterPro" id="IPR011063">
    <property type="entry name" value="TilS/TtcA_N"/>
</dbReference>
<dbReference type="NCBIfam" id="TIGR02432">
    <property type="entry name" value="lysidine_TilS_N"/>
    <property type="match status" value="1"/>
</dbReference>
<feature type="compositionally biased region" description="Gly residues" evidence="7">
    <location>
        <begin position="205"/>
        <end position="215"/>
    </location>
</feature>
<feature type="domain" description="tRNA(Ile)-lysidine/2-thiocytidine synthase N-terminal" evidence="8">
    <location>
        <begin position="62"/>
        <end position="263"/>
    </location>
</feature>
<comment type="catalytic activity">
    <reaction evidence="5 6">
        <text>cytidine(34) in tRNA(Ile2) + L-lysine + ATP = lysidine(34) in tRNA(Ile2) + AMP + diphosphate + H(+)</text>
        <dbReference type="Rhea" id="RHEA:43744"/>
        <dbReference type="Rhea" id="RHEA-COMP:10625"/>
        <dbReference type="Rhea" id="RHEA-COMP:10670"/>
        <dbReference type="ChEBI" id="CHEBI:15378"/>
        <dbReference type="ChEBI" id="CHEBI:30616"/>
        <dbReference type="ChEBI" id="CHEBI:32551"/>
        <dbReference type="ChEBI" id="CHEBI:33019"/>
        <dbReference type="ChEBI" id="CHEBI:82748"/>
        <dbReference type="ChEBI" id="CHEBI:83665"/>
        <dbReference type="ChEBI" id="CHEBI:456215"/>
        <dbReference type="EC" id="6.3.4.19"/>
    </reaction>
</comment>
<name>A0ABY2K3R0_9MICC</name>
<sequence>MDGGGEVDRRTAGVPVGDGGAAGRGAEPPALGAWPPPTRWPDAVHRGVAALKGVLQGQRPALLAVSGGADSLALAVLAAVLIGTREGAGLRIGAAVVDHGLQPGSAAVAAAAAQVCRRLGMEPTCVETVRVEDDGDGPEAAARAARMTALAEAARRTGAGLVVTAHTADDQAEQVLLALARGSGTRSLAGMPARRRLLPPTQAGGAEGAGTTGGSDDGRVELVRPLLGLTRADTEAICAWAGATWWTDPMNAELDIRRVRVREHLLPLLEDEERGLGAGVRAGLVRSAAIAAEDAAALEAWAGRELARLRRDVEDTAVTASPRPLALDLDGLAALPAAVRHRIYARAATLTGAEPTTRERLLAVDALVTQARRGGTSAGPVQLGGGTRVRRRRREAAGGGERPGAGARTCARLEFHPDPAVD</sequence>
<evidence type="ECO:0000313" key="10">
    <source>
        <dbReference type="Proteomes" id="UP000297477"/>
    </source>
</evidence>
<gene>
    <name evidence="6 9" type="primary">tilS</name>
    <name evidence="9" type="ORF">E4A49_04255</name>
</gene>
<dbReference type="CDD" id="cd01992">
    <property type="entry name" value="TilS_N"/>
    <property type="match status" value="1"/>
</dbReference>
<protein>
    <recommendedName>
        <fullName evidence="6">tRNA(Ile)-lysidine synthase</fullName>
        <ecNumber evidence="6">6.3.4.19</ecNumber>
    </recommendedName>
    <alternativeName>
        <fullName evidence="6">tRNA(Ile)-2-lysyl-cytidine synthase</fullName>
    </alternativeName>
    <alternativeName>
        <fullName evidence="6">tRNA(Ile)-lysidine synthetase</fullName>
    </alternativeName>
</protein>
<comment type="function">
    <text evidence="6">Ligates lysine onto the cytidine present at position 34 of the AUA codon-specific tRNA(Ile) that contains the anticodon CAU, in an ATP-dependent manner. Cytidine is converted to lysidine, thus changing the amino acid specificity of the tRNA from methionine to isoleucine.</text>
</comment>
<dbReference type="InterPro" id="IPR012795">
    <property type="entry name" value="tRNA_Ile_lys_synt_N"/>
</dbReference>
<keyword evidence="3 6" id="KW-0547">Nucleotide-binding</keyword>
<evidence type="ECO:0000259" key="8">
    <source>
        <dbReference type="Pfam" id="PF01171"/>
    </source>
</evidence>
<feature type="region of interest" description="Disordered" evidence="7">
    <location>
        <begin position="1"/>
        <end position="32"/>
    </location>
</feature>
<dbReference type="EC" id="6.3.4.19" evidence="6"/>
<comment type="subcellular location">
    <subcellularLocation>
        <location evidence="6">Cytoplasm</location>
    </subcellularLocation>
</comment>
<feature type="binding site" evidence="6">
    <location>
        <begin position="66"/>
        <end position="71"/>
    </location>
    <ligand>
        <name>ATP</name>
        <dbReference type="ChEBI" id="CHEBI:30616"/>
    </ligand>
</feature>
<dbReference type="PANTHER" id="PTHR43033:SF1">
    <property type="entry name" value="TRNA(ILE)-LYSIDINE SYNTHASE-RELATED"/>
    <property type="match status" value="1"/>
</dbReference>
<reference evidence="9 10" key="1">
    <citation type="submission" date="2019-03" db="EMBL/GenBank/DDBJ databases">
        <title>Reclassification of Micrococcus aloeverae and Micrococcus yunnanensis as later heterotypic synonyms of Micrococcus luteus.</title>
        <authorList>
            <person name="Huang C.-H."/>
        </authorList>
    </citation>
    <scope>NUCLEOTIDE SEQUENCE [LARGE SCALE GENOMIC DNA]</scope>
    <source>
        <strain evidence="9 10">BCRC 12151</strain>
    </source>
</reference>